<accession>A0A133UZG4</accession>
<dbReference type="InterPro" id="IPR029000">
    <property type="entry name" value="Cyclophilin-like_dom_sf"/>
</dbReference>
<dbReference type="InterPro" id="IPR025658">
    <property type="entry name" value="Cyclophilin_TM1367"/>
</dbReference>
<comment type="caution">
    <text evidence="2">The sequence shown here is derived from an EMBL/GenBank/DDBJ whole genome shotgun (WGS) entry which is preliminary data.</text>
</comment>
<evidence type="ECO:0000259" key="1">
    <source>
        <dbReference type="Pfam" id="PF04126"/>
    </source>
</evidence>
<proteinExistence type="predicted"/>
<dbReference type="SUPFAM" id="SSF50891">
    <property type="entry name" value="Cyclophilin-like"/>
    <property type="match status" value="1"/>
</dbReference>
<dbReference type="Gene3D" id="2.40.100.20">
    <property type="match status" value="1"/>
</dbReference>
<reference evidence="2 3" key="1">
    <citation type="journal article" date="2016" name="Sci. Rep.">
        <title>Metabolic traits of an uncultured archaeal lineage -MSBL1- from brine pools of the Red Sea.</title>
        <authorList>
            <person name="Mwirichia R."/>
            <person name="Alam I."/>
            <person name="Rashid M."/>
            <person name="Vinu M."/>
            <person name="Ba-Alawi W."/>
            <person name="Anthony Kamau A."/>
            <person name="Kamanda Ngugi D."/>
            <person name="Goker M."/>
            <person name="Klenk H.P."/>
            <person name="Bajic V."/>
            <person name="Stingl U."/>
        </authorList>
    </citation>
    <scope>NUCLEOTIDE SEQUENCE [LARGE SCALE GENOMIC DNA]</scope>
    <source>
        <strain evidence="2">SCGC-AAA259O05</strain>
    </source>
</reference>
<sequence>MLLEEERPETCEAIWDALPFKGEAKLYKEEIYFSIPVEIVPENATSSTERGDISYWPEGPAFCVFFGDSQPASPVNTFARVDEDVGKFSNVSEGDVIVVEKVE</sequence>
<name>A0A133UZG4_9EURY</name>
<protein>
    <recommendedName>
        <fullName evidence="1">Cyclophilin TM1367-like domain-containing protein</fullName>
    </recommendedName>
</protein>
<dbReference type="EMBL" id="LHXV01000080">
    <property type="protein sequence ID" value="KXA99585.1"/>
    <property type="molecule type" value="Genomic_DNA"/>
</dbReference>
<evidence type="ECO:0000313" key="2">
    <source>
        <dbReference type="EMBL" id="KXA99585.1"/>
    </source>
</evidence>
<dbReference type="Pfam" id="PF04126">
    <property type="entry name" value="Cyclophil_like"/>
    <property type="match status" value="1"/>
</dbReference>
<keyword evidence="3" id="KW-1185">Reference proteome</keyword>
<organism evidence="2 3">
    <name type="scientific">candidate division MSBL1 archaeon SCGC-AAA259O05</name>
    <dbReference type="NCBI Taxonomy" id="1698271"/>
    <lineage>
        <taxon>Archaea</taxon>
        <taxon>Methanobacteriati</taxon>
        <taxon>Methanobacteriota</taxon>
        <taxon>candidate division MSBL1</taxon>
    </lineage>
</organism>
<feature type="domain" description="Cyclophilin TM1367-like" evidence="1">
    <location>
        <begin position="3"/>
        <end position="100"/>
    </location>
</feature>
<dbReference type="Proteomes" id="UP000070344">
    <property type="component" value="Unassembled WGS sequence"/>
</dbReference>
<dbReference type="AlphaFoldDB" id="A0A133UZG4"/>
<gene>
    <name evidence="2" type="ORF">AKJ41_05210</name>
</gene>
<evidence type="ECO:0000313" key="3">
    <source>
        <dbReference type="Proteomes" id="UP000070344"/>
    </source>
</evidence>